<proteinExistence type="predicted"/>
<name>A0A1M5L659_9ALTE</name>
<reference evidence="2" key="1">
    <citation type="submission" date="2016-11" db="EMBL/GenBank/DDBJ databases">
        <authorList>
            <person name="Varghese N."/>
            <person name="Submissions S."/>
        </authorList>
    </citation>
    <scope>NUCLEOTIDE SEQUENCE [LARGE SCALE GENOMIC DNA]</scope>
    <source>
        <strain evidence="2">CGMCC 1.8995</strain>
    </source>
</reference>
<dbReference type="AlphaFoldDB" id="A0A1M5L659"/>
<organism evidence="1 2">
    <name type="scientific">Marisediminitalea aggregata</name>
    <dbReference type="NCBI Taxonomy" id="634436"/>
    <lineage>
        <taxon>Bacteria</taxon>
        <taxon>Pseudomonadati</taxon>
        <taxon>Pseudomonadota</taxon>
        <taxon>Gammaproteobacteria</taxon>
        <taxon>Alteromonadales</taxon>
        <taxon>Alteromonadaceae</taxon>
        <taxon>Marisediminitalea</taxon>
    </lineage>
</organism>
<dbReference type="RefSeq" id="WP_073322997.1">
    <property type="nucleotide sequence ID" value="NZ_FQWD01000004.1"/>
</dbReference>
<keyword evidence="2" id="KW-1185">Reference proteome</keyword>
<gene>
    <name evidence="1" type="ORF">SAMN05216361_2539</name>
</gene>
<dbReference type="OrthoDB" id="5704509at2"/>
<evidence type="ECO:0000313" key="2">
    <source>
        <dbReference type="Proteomes" id="UP000184520"/>
    </source>
</evidence>
<accession>A0A1M5L659</accession>
<dbReference type="STRING" id="634436.SAMN05216361_2539"/>
<dbReference type="Proteomes" id="UP000184520">
    <property type="component" value="Unassembled WGS sequence"/>
</dbReference>
<protein>
    <submittedName>
        <fullName evidence="1">Type IV pilus assembly protein PilV</fullName>
    </submittedName>
</protein>
<evidence type="ECO:0000313" key="1">
    <source>
        <dbReference type="EMBL" id="SHG60456.1"/>
    </source>
</evidence>
<sequence length="206" mass="22049">MIRQRHTTQAGVGMMEILVSLFVLSVGLLGVASLQFTGTFNNVQSVSRSQGELVARYVAEQLVAVAEPSTTDDGWEFDDAFLNSNIYNFQNVTCNANSDNYQCLCLTLPAGIPNCRGAQCSVNDLASFTGWEASCQAVRSNPNMWLNVTCNDRDAGDAKLCSSGSLISIAVSWPVKSSTGNSVQADSRCAITGSTNRACVIKEITL</sequence>
<dbReference type="EMBL" id="FQWD01000004">
    <property type="protein sequence ID" value="SHG60456.1"/>
    <property type="molecule type" value="Genomic_DNA"/>
</dbReference>